<dbReference type="PRINTS" id="PR00455">
    <property type="entry name" value="HTHTETR"/>
</dbReference>
<dbReference type="EMBL" id="JAZHOF010000005">
    <property type="protein sequence ID" value="MEJ8572557.1"/>
    <property type="molecule type" value="Genomic_DNA"/>
</dbReference>
<dbReference type="RefSeq" id="WP_340330255.1">
    <property type="nucleotide sequence ID" value="NZ_JAZHOF010000005.1"/>
</dbReference>
<dbReference type="PANTHER" id="PTHR30055">
    <property type="entry name" value="HTH-TYPE TRANSCRIPTIONAL REGULATOR RUTR"/>
    <property type="match status" value="1"/>
</dbReference>
<dbReference type="GO" id="GO:0003700">
    <property type="term" value="F:DNA-binding transcription factor activity"/>
    <property type="evidence" value="ECO:0007669"/>
    <property type="project" value="TreeGrafter"/>
</dbReference>
<sequence>MTARIAAASDGAQDTGMSGKSPPEKIPPRERILAAARELFYTQGIRAVGVEAIAEAAQTNKMTLYRHFSSKDELVAEYLRSFASEEEAVWGCIAATHPGDPLAQLKTWIHRMAKDVADPDSRGCALANAAVQLPEAGHPARCVIENNKRTHRAHVLALCREAGLRDPDLVADGIFLMLEGARVNIQSEGHGGPACRFVALSEDLIASHSR</sequence>
<dbReference type="GO" id="GO:0000976">
    <property type="term" value="F:transcription cis-regulatory region binding"/>
    <property type="evidence" value="ECO:0007669"/>
    <property type="project" value="TreeGrafter"/>
</dbReference>
<gene>
    <name evidence="5" type="ORF">V3328_13790</name>
</gene>
<name>A0AAW9RQM8_9HYPH</name>
<dbReference type="SUPFAM" id="SSF46689">
    <property type="entry name" value="Homeodomain-like"/>
    <property type="match status" value="1"/>
</dbReference>
<dbReference type="InterPro" id="IPR050109">
    <property type="entry name" value="HTH-type_TetR-like_transc_reg"/>
</dbReference>
<protein>
    <submittedName>
        <fullName evidence="5">Helix-turn-helix domain-containing protein</fullName>
    </submittedName>
</protein>
<dbReference type="InterPro" id="IPR009057">
    <property type="entry name" value="Homeodomain-like_sf"/>
</dbReference>
<dbReference type="Gene3D" id="1.10.357.10">
    <property type="entry name" value="Tetracycline Repressor, domain 2"/>
    <property type="match status" value="1"/>
</dbReference>
<evidence type="ECO:0000313" key="6">
    <source>
        <dbReference type="Proteomes" id="UP001378188"/>
    </source>
</evidence>
<comment type="caution">
    <text evidence="5">The sequence shown here is derived from an EMBL/GenBank/DDBJ whole genome shotgun (WGS) entry which is preliminary data.</text>
</comment>
<dbReference type="Proteomes" id="UP001378188">
    <property type="component" value="Unassembled WGS sequence"/>
</dbReference>
<reference evidence="5 6" key="1">
    <citation type="submission" date="2024-02" db="EMBL/GenBank/DDBJ databases">
        <title>Genome analysis and characterization of Microbaculum marinisediminis sp. nov., isolated from marine sediment.</title>
        <authorList>
            <person name="Du Z.-J."/>
            <person name="Ye Y.-Q."/>
            <person name="Zhang Z.-R."/>
            <person name="Yuan S.-M."/>
            <person name="Zhang X.-Y."/>
        </authorList>
    </citation>
    <scope>NUCLEOTIDE SEQUENCE [LARGE SCALE GENOMIC DNA]</scope>
    <source>
        <strain evidence="5 6">SDUM1044001</strain>
    </source>
</reference>
<feature type="domain" description="HTH tetR-type" evidence="4">
    <location>
        <begin position="26"/>
        <end position="86"/>
    </location>
</feature>
<dbReference type="PANTHER" id="PTHR30055:SF200">
    <property type="entry name" value="HTH-TYPE TRANSCRIPTIONAL REPRESSOR BDCR"/>
    <property type="match status" value="1"/>
</dbReference>
<evidence type="ECO:0000259" key="4">
    <source>
        <dbReference type="PROSITE" id="PS50977"/>
    </source>
</evidence>
<evidence type="ECO:0000313" key="5">
    <source>
        <dbReference type="EMBL" id="MEJ8572557.1"/>
    </source>
</evidence>
<feature type="region of interest" description="Disordered" evidence="3">
    <location>
        <begin position="1"/>
        <end position="26"/>
    </location>
</feature>
<evidence type="ECO:0000256" key="2">
    <source>
        <dbReference type="PROSITE-ProRule" id="PRU00335"/>
    </source>
</evidence>
<feature type="DNA-binding region" description="H-T-H motif" evidence="2">
    <location>
        <begin position="49"/>
        <end position="68"/>
    </location>
</feature>
<keyword evidence="6" id="KW-1185">Reference proteome</keyword>
<accession>A0AAW9RQM8</accession>
<dbReference type="Pfam" id="PF00440">
    <property type="entry name" value="TetR_N"/>
    <property type="match status" value="1"/>
</dbReference>
<proteinExistence type="predicted"/>
<dbReference type="InterPro" id="IPR036271">
    <property type="entry name" value="Tet_transcr_reg_TetR-rel_C_sf"/>
</dbReference>
<dbReference type="InterPro" id="IPR001647">
    <property type="entry name" value="HTH_TetR"/>
</dbReference>
<dbReference type="SUPFAM" id="SSF48498">
    <property type="entry name" value="Tetracyclin repressor-like, C-terminal domain"/>
    <property type="match status" value="1"/>
</dbReference>
<evidence type="ECO:0000256" key="3">
    <source>
        <dbReference type="SAM" id="MobiDB-lite"/>
    </source>
</evidence>
<organism evidence="5 6">
    <name type="scientific">Microbaculum marinum</name>
    <dbReference type="NCBI Taxonomy" id="1764581"/>
    <lineage>
        <taxon>Bacteria</taxon>
        <taxon>Pseudomonadati</taxon>
        <taxon>Pseudomonadota</taxon>
        <taxon>Alphaproteobacteria</taxon>
        <taxon>Hyphomicrobiales</taxon>
        <taxon>Tepidamorphaceae</taxon>
        <taxon>Microbaculum</taxon>
    </lineage>
</organism>
<dbReference type="PROSITE" id="PS50977">
    <property type="entry name" value="HTH_TETR_2"/>
    <property type="match status" value="1"/>
</dbReference>
<evidence type="ECO:0000256" key="1">
    <source>
        <dbReference type="ARBA" id="ARBA00023125"/>
    </source>
</evidence>
<keyword evidence="1 2" id="KW-0238">DNA-binding</keyword>
<dbReference type="AlphaFoldDB" id="A0AAW9RQM8"/>